<dbReference type="Proteomes" id="UP000587070">
    <property type="component" value="Unassembled WGS sequence"/>
</dbReference>
<organism evidence="1 2">
    <name type="scientific">Rhodocyclus tenuis</name>
    <name type="common">Rhodospirillum tenue</name>
    <dbReference type="NCBI Taxonomy" id="1066"/>
    <lineage>
        <taxon>Bacteria</taxon>
        <taxon>Pseudomonadati</taxon>
        <taxon>Pseudomonadota</taxon>
        <taxon>Betaproteobacteria</taxon>
        <taxon>Rhodocyclales</taxon>
        <taxon>Rhodocyclaceae</taxon>
        <taxon>Rhodocyclus</taxon>
    </lineage>
</organism>
<name>A0A840G5S1_RHOTE</name>
<reference evidence="1 2" key="1">
    <citation type="submission" date="2020-08" db="EMBL/GenBank/DDBJ databases">
        <title>Genome sequencing of Purple Non-Sulfur Bacteria from various extreme environments.</title>
        <authorList>
            <person name="Mayer M."/>
        </authorList>
    </citation>
    <scope>NUCLEOTIDE SEQUENCE [LARGE SCALE GENOMIC DNA]</scope>
    <source>
        <strain evidence="1 2">2761</strain>
    </source>
</reference>
<comment type="caution">
    <text evidence="1">The sequence shown here is derived from an EMBL/GenBank/DDBJ whole genome shotgun (WGS) entry which is preliminary data.</text>
</comment>
<dbReference type="Pfam" id="PF05069">
    <property type="entry name" value="Phage_tail_S"/>
    <property type="match status" value="1"/>
</dbReference>
<gene>
    <name evidence="1" type="ORF">GGD90_001627</name>
</gene>
<protein>
    <submittedName>
        <fullName evidence="1">Phage gpG-like protein</fullName>
    </submittedName>
</protein>
<dbReference type="EMBL" id="JACIGE010000005">
    <property type="protein sequence ID" value="MBB4247256.1"/>
    <property type="molecule type" value="Genomic_DNA"/>
</dbReference>
<dbReference type="InterPro" id="IPR006522">
    <property type="entry name" value="Phage_virion_morphogenesis"/>
</dbReference>
<evidence type="ECO:0000313" key="2">
    <source>
        <dbReference type="Proteomes" id="UP000587070"/>
    </source>
</evidence>
<evidence type="ECO:0000313" key="1">
    <source>
        <dbReference type="EMBL" id="MBB4247256.1"/>
    </source>
</evidence>
<proteinExistence type="predicted"/>
<keyword evidence="2" id="KW-1185">Reference proteome</keyword>
<dbReference type="AlphaFoldDB" id="A0A840G5S1"/>
<dbReference type="RefSeq" id="WP_184415026.1">
    <property type="nucleotide sequence ID" value="NZ_JACIGE010000005.1"/>
</dbReference>
<sequence>MADGLTVTVVSDQIRAGLGELQARFGDLQPLFIEIGEQLESRVQTRFDTKRDPLGAQWKPWEESTRDAYDRADTVIGRGGEAEIKRKGTLLERSGHMRDGLSYVASAIALELGFDREYAIYHETGTEKMHRRGLLLGDAEAGTLSAPDEDLVMTIIGHWLNA</sequence>
<accession>A0A840G5S1</accession>